<dbReference type="AlphaFoldDB" id="A0A1D2YVB1"/>
<evidence type="ECO:0000313" key="3">
    <source>
        <dbReference type="EMBL" id="OEF99660.1"/>
    </source>
</evidence>
<dbReference type="Gene3D" id="3.30.310.160">
    <property type="entry name" value="YycH protein, domain 2"/>
    <property type="match status" value="1"/>
</dbReference>
<organism evidence="3 4">
    <name type="scientific">Vulcanibacillus modesticaldus</name>
    <dbReference type="NCBI Taxonomy" id="337097"/>
    <lineage>
        <taxon>Bacteria</taxon>
        <taxon>Bacillati</taxon>
        <taxon>Bacillota</taxon>
        <taxon>Bacilli</taxon>
        <taxon>Bacillales</taxon>
        <taxon>Bacillaceae</taxon>
        <taxon>Vulcanibacillus</taxon>
    </lineage>
</organism>
<keyword evidence="1" id="KW-0812">Transmembrane</keyword>
<dbReference type="EMBL" id="MIJF01000016">
    <property type="protein sequence ID" value="OEF99660.1"/>
    <property type="molecule type" value="Genomic_DNA"/>
</dbReference>
<dbReference type="CDD" id="cd15787">
    <property type="entry name" value="YycH_N"/>
    <property type="match status" value="1"/>
</dbReference>
<name>A0A1D2YVB1_9BACI</name>
<keyword evidence="4" id="KW-1185">Reference proteome</keyword>
<evidence type="ECO:0000313" key="4">
    <source>
        <dbReference type="Proteomes" id="UP000243739"/>
    </source>
</evidence>
<dbReference type="Pfam" id="PF07435">
    <property type="entry name" value="YycH"/>
    <property type="match status" value="1"/>
</dbReference>
<sequence length="436" mass="50655">MKEKVKSIILFLLVINSIVLTLFLSFYNFNSSSVSISEYLPQPKFGQDIDLVQLLSPEKIIYHFGKNAHSVIRPNVILFYQMEKEMKGWTFYNFTKAENKIDWKDIVENREGIEIYFPIPLTNSLISSIINIPATKINIEEVNRLWIFLNQKNKVEAYFISDNKDQVFTAEVTISDQQLTEYISKAVYQTKYSYHFVGSINKDKSIKRMYYLPVEGTNMKVISRSYTTLTVDDFKQLLFIDSSMVRKVYEMNDKKSILYTDGTYSMQYDSMAKKISFYQPVFGQKKDLNLDRGLYVAIRYVNQHGGWDGIYRLAKNQRIRGNQTNFGFRKYIEGYPILAGDYGIIQMQVTDGIVNLFQRSAVLLDKYTDIKIIKTLNGLELITYLEKIGVNESDIKTIKLGYKVKGIGNSYIFEPYWKIYLLGQKPIEIPAYEGGV</sequence>
<dbReference type="Proteomes" id="UP000243739">
    <property type="component" value="Unassembled WGS sequence"/>
</dbReference>
<feature type="domain" description="Regulatory protein YycH" evidence="2">
    <location>
        <begin position="3"/>
        <end position="418"/>
    </location>
</feature>
<dbReference type="RefSeq" id="WP_069656448.1">
    <property type="nucleotide sequence ID" value="NZ_MIJF01000016.1"/>
</dbReference>
<feature type="transmembrane region" description="Helical" evidence="1">
    <location>
        <begin position="7"/>
        <end position="27"/>
    </location>
</feature>
<reference evidence="3 4" key="1">
    <citation type="submission" date="2016-09" db="EMBL/GenBank/DDBJ databases">
        <title>Draft genome sequence for the type strain of Vulcanibacillus modesticaldus BR, a strictly anaerobic, moderately thermophilic, and nitrate-reducing bacterium from deep sea-hydrothermal vents of the Mid-Atlantic Ridge.</title>
        <authorList>
            <person name="Abin C.A."/>
            <person name="Hollibaugh J.T."/>
        </authorList>
    </citation>
    <scope>NUCLEOTIDE SEQUENCE [LARGE SCALE GENOMIC DNA]</scope>
    <source>
        <strain evidence="3 4">BR</strain>
    </source>
</reference>
<keyword evidence="1" id="KW-0472">Membrane</keyword>
<evidence type="ECO:0000256" key="1">
    <source>
        <dbReference type="SAM" id="Phobius"/>
    </source>
</evidence>
<comment type="caution">
    <text evidence="3">The sequence shown here is derived from an EMBL/GenBank/DDBJ whole genome shotgun (WGS) entry which is preliminary data.</text>
</comment>
<protein>
    <recommendedName>
        <fullName evidence="2">Regulatory protein YycH domain-containing protein</fullName>
    </recommendedName>
</protein>
<dbReference type="InterPro" id="IPR042274">
    <property type="entry name" value="YycH/YycI_2"/>
</dbReference>
<keyword evidence="1" id="KW-1133">Transmembrane helix</keyword>
<accession>A0A1D2YVB1</accession>
<proteinExistence type="predicted"/>
<evidence type="ECO:0000259" key="2">
    <source>
        <dbReference type="Pfam" id="PF07435"/>
    </source>
</evidence>
<gene>
    <name evidence="3" type="ORF">BHF71_07820</name>
</gene>
<dbReference type="STRING" id="337097.BHF71_07820"/>
<dbReference type="InterPro" id="IPR009996">
    <property type="entry name" value="YycH"/>
</dbReference>